<dbReference type="SUPFAM" id="SSF53098">
    <property type="entry name" value="Ribonuclease H-like"/>
    <property type="match status" value="1"/>
</dbReference>
<evidence type="ECO:0000256" key="1">
    <source>
        <dbReference type="ARBA" id="ARBA00012493"/>
    </source>
</evidence>
<dbReference type="InterPro" id="IPR041588">
    <property type="entry name" value="Integrase_H2C2"/>
</dbReference>
<dbReference type="PANTHER" id="PTHR37984:SF5">
    <property type="entry name" value="PROTEIN NYNRIN-LIKE"/>
    <property type="match status" value="1"/>
</dbReference>
<comment type="caution">
    <text evidence="3">The sequence shown here is derived from an EMBL/GenBank/DDBJ whole genome shotgun (WGS) entry which is preliminary data.</text>
</comment>
<organism evidence="3 4">
    <name type="scientific">Araneus ventricosus</name>
    <name type="common">Orbweaver spider</name>
    <name type="synonym">Epeira ventricosa</name>
    <dbReference type="NCBI Taxonomy" id="182803"/>
    <lineage>
        <taxon>Eukaryota</taxon>
        <taxon>Metazoa</taxon>
        <taxon>Ecdysozoa</taxon>
        <taxon>Arthropoda</taxon>
        <taxon>Chelicerata</taxon>
        <taxon>Arachnida</taxon>
        <taxon>Araneae</taxon>
        <taxon>Araneomorphae</taxon>
        <taxon>Entelegynae</taxon>
        <taxon>Araneoidea</taxon>
        <taxon>Araneidae</taxon>
        <taxon>Araneus</taxon>
    </lineage>
</organism>
<proteinExistence type="predicted"/>
<protein>
    <recommendedName>
        <fullName evidence="1">RNA-directed DNA polymerase</fullName>
        <ecNumber evidence="1">2.7.7.49</ecNumber>
    </recommendedName>
</protein>
<evidence type="ECO:0000313" key="4">
    <source>
        <dbReference type="Proteomes" id="UP000499080"/>
    </source>
</evidence>
<dbReference type="GO" id="GO:0003964">
    <property type="term" value="F:RNA-directed DNA polymerase activity"/>
    <property type="evidence" value="ECO:0007669"/>
    <property type="project" value="UniProtKB-EC"/>
</dbReference>
<dbReference type="Proteomes" id="UP000499080">
    <property type="component" value="Unassembled WGS sequence"/>
</dbReference>
<dbReference type="AlphaFoldDB" id="A0A4Y2QPH6"/>
<keyword evidence="4" id="KW-1185">Reference proteome</keyword>
<dbReference type="OrthoDB" id="5986177at2759"/>
<gene>
    <name evidence="3" type="ORF">AVEN_65992_1</name>
</gene>
<dbReference type="InterPro" id="IPR036397">
    <property type="entry name" value="RNaseH_sf"/>
</dbReference>
<feature type="domain" description="Integrase zinc-binding" evidence="2">
    <location>
        <begin position="8"/>
        <end position="60"/>
    </location>
</feature>
<dbReference type="PANTHER" id="PTHR37984">
    <property type="entry name" value="PROTEIN CBG26694"/>
    <property type="match status" value="1"/>
</dbReference>
<dbReference type="Gene3D" id="1.10.340.70">
    <property type="match status" value="1"/>
</dbReference>
<dbReference type="GO" id="GO:0003676">
    <property type="term" value="F:nucleic acid binding"/>
    <property type="evidence" value="ECO:0007669"/>
    <property type="project" value="InterPro"/>
</dbReference>
<dbReference type="InterPro" id="IPR012337">
    <property type="entry name" value="RNaseH-like_sf"/>
</dbReference>
<dbReference type="EC" id="2.7.7.49" evidence="1"/>
<dbReference type="Gene3D" id="3.30.420.10">
    <property type="entry name" value="Ribonuclease H-like superfamily/Ribonuclease H"/>
    <property type="match status" value="1"/>
</dbReference>
<reference evidence="3 4" key="1">
    <citation type="journal article" date="2019" name="Sci. Rep.">
        <title>Orb-weaving spider Araneus ventricosus genome elucidates the spidroin gene catalogue.</title>
        <authorList>
            <person name="Kono N."/>
            <person name="Nakamura H."/>
            <person name="Ohtoshi R."/>
            <person name="Moran D.A.P."/>
            <person name="Shinohara A."/>
            <person name="Yoshida Y."/>
            <person name="Fujiwara M."/>
            <person name="Mori M."/>
            <person name="Tomita M."/>
            <person name="Arakawa K."/>
        </authorList>
    </citation>
    <scope>NUCLEOTIDE SEQUENCE [LARGE SCALE GENOMIC DNA]</scope>
</reference>
<accession>A0A4Y2QPH6</accession>
<dbReference type="InterPro" id="IPR050951">
    <property type="entry name" value="Retrovirus_Pol_polyprotein"/>
</dbReference>
<evidence type="ECO:0000259" key="2">
    <source>
        <dbReference type="Pfam" id="PF17921"/>
    </source>
</evidence>
<sequence length="142" mass="16605">MRGWRIIIPKSHQAKVQNPIHKGHLGIIKCRARARCSVYWLGISKVIEKKIKSCTACLKESSNRHEPLIPTSFPERSWEVLSLYLFKYKNSWYLLISDYYSRYPEIARLDRLTSAEVINHCKSIFSRYGIPDVQTTAHNLIQ</sequence>
<name>A0A4Y2QPH6_ARAVE</name>
<evidence type="ECO:0000313" key="3">
    <source>
        <dbReference type="EMBL" id="GBN65095.1"/>
    </source>
</evidence>
<dbReference type="EMBL" id="BGPR01014416">
    <property type="protein sequence ID" value="GBN65095.1"/>
    <property type="molecule type" value="Genomic_DNA"/>
</dbReference>
<dbReference type="Pfam" id="PF17921">
    <property type="entry name" value="Integrase_H2C2"/>
    <property type="match status" value="1"/>
</dbReference>